<organism evidence="1">
    <name type="scientific">Odontella aurita</name>
    <dbReference type="NCBI Taxonomy" id="265563"/>
    <lineage>
        <taxon>Eukaryota</taxon>
        <taxon>Sar</taxon>
        <taxon>Stramenopiles</taxon>
        <taxon>Ochrophyta</taxon>
        <taxon>Bacillariophyta</taxon>
        <taxon>Mediophyceae</taxon>
        <taxon>Biddulphiophycidae</taxon>
        <taxon>Eupodiscales</taxon>
        <taxon>Odontellaceae</taxon>
        <taxon>Odontella</taxon>
    </lineage>
</organism>
<gene>
    <name evidence="1" type="ORF">OAUR00152_LOCUS1181</name>
</gene>
<evidence type="ECO:0000313" key="1">
    <source>
        <dbReference type="EMBL" id="CAE2202212.1"/>
    </source>
</evidence>
<reference evidence="1" key="1">
    <citation type="submission" date="2021-01" db="EMBL/GenBank/DDBJ databases">
        <authorList>
            <person name="Corre E."/>
            <person name="Pelletier E."/>
            <person name="Niang G."/>
            <person name="Scheremetjew M."/>
            <person name="Finn R."/>
            <person name="Kale V."/>
            <person name="Holt S."/>
            <person name="Cochrane G."/>
            <person name="Meng A."/>
            <person name="Brown T."/>
            <person name="Cohen L."/>
        </authorList>
    </citation>
    <scope>NUCLEOTIDE SEQUENCE</scope>
    <source>
        <strain evidence="1">Isolate 1302-5</strain>
    </source>
</reference>
<protein>
    <submittedName>
        <fullName evidence="1">Uncharacterized protein</fullName>
    </submittedName>
</protein>
<name>A0A7S4HKP9_9STRA</name>
<dbReference type="EMBL" id="HBKQ01001712">
    <property type="protein sequence ID" value="CAE2202212.1"/>
    <property type="molecule type" value="Transcribed_RNA"/>
</dbReference>
<proteinExistence type="predicted"/>
<sequence>MMRHAVAVECMLTERGRMKGSMIKHKAVRNNQGVMTNIWVASPVNGVEINVAAQRSQFHTLWNPTGSYWYSNFTFSVSNHMGNVTNQDSLYSVDLLHTLLRMYKDQWNRKDGNISQEEILTEMFLMAQCLKGMCGYQTV</sequence>
<dbReference type="AlphaFoldDB" id="A0A7S4HKP9"/>
<accession>A0A7S4HKP9</accession>